<dbReference type="GeneID" id="85315640"/>
<feature type="transmembrane region" description="Helical" evidence="7">
    <location>
        <begin position="216"/>
        <end position="238"/>
    </location>
</feature>
<evidence type="ECO:0000256" key="4">
    <source>
        <dbReference type="ARBA" id="ARBA00022692"/>
    </source>
</evidence>
<sequence length="394" mass="43105">MLVNVGGVLTLDSLQGDYGYNTEHATRTSSLALRFQQLGAFAAYFAAWPLTARIGRRKALMLLSAVFCIGAVIQTVNTHSLPAFYVARVITSLGLGAATVVVPMFNGEMMLKELRGRVGSFFQLFFTLEAWEGLKWVRGSDSQETQDEMEEIRVGVENEARAMEGVSTELLQTDNFKRISTAFAVFTAQQATGATAFAYFGPQFFKLLIGGGDRDLLLTAIFDAVNVPACSTFVLFLADRVGRRAVLIGGVAFMAACQITTAAVVKATPPPEGGKVTSSGIATVALIYLFVIAYNFRWGPLPWPYIFPARIRESGVAIGVASQWLFNFRLFRTTPYMRTNMGPSCSFLFLKESRGFSLETIGHQRFAKGSSAEATRLGEDVSVARDEHIQRSPE</sequence>
<dbReference type="InterPro" id="IPR005828">
    <property type="entry name" value="MFS_sugar_transport-like"/>
</dbReference>
<feature type="transmembrane region" description="Helical" evidence="7">
    <location>
        <begin position="35"/>
        <end position="52"/>
    </location>
</feature>
<keyword evidence="4 7" id="KW-0812">Transmembrane</keyword>
<feature type="transmembrane region" description="Helical" evidence="7">
    <location>
        <begin position="244"/>
        <end position="264"/>
    </location>
</feature>
<dbReference type="PANTHER" id="PTHR48022">
    <property type="entry name" value="PLASTIDIC GLUCOSE TRANSPORTER 4"/>
    <property type="match status" value="1"/>
</dbReference>
<dbReference type="InterPro" id="IPR003663">
    <property type="entry name" value="Sugar/inositol_transpt"/>
</dbReference>
<keyword evidence="3" id="KW-0813">Transport</keyword>
<evidence type="ECO:0000256" key="1">
    <source>
        <dbReference type="ARBA" id="ARBA00004141"/>
    </source>
</evidence>
<comment type="subcellular location">
    <subcellularLocation>
        <location evidence="1">Membrane</location>
        <topology evidence="1">Multi-pass membrane protein</topology>
    </subcellularLocation>
</comment>
<dbReference type="InterPro" id="IPR036259">
    <property type="entry name" value="MFS_trans_sf"/>
</dbReference>
<dbReference type="AlphaFoldDB" id="A0AAJ0BZZ3"/>
<dbReference type="GO" id="GO:0005351">
    <property type="term" value="F:carbohydrate:proton symporter activity"/>
    <property type="evidence" value="ECO:0007669"/>
    <property type="project" value="TreeGrafter"/>
</dbReference>
<feature type="transmembrane region" description="Helical" evidence="7">
    <location>
        <begin position="83"/>
        <end position="105"/>
    </location>
</feature>
<keyword evidence="5 7" id="KW-1133">Transmembrane helix</keyword>
<dbReference type="SUPFAM" id="SSF103473">
    <property type="entry name" value="MFS general substrate transporter"/>
    <property type="match status" value="1"/>
</dbReference>
<evidence type="ECO:0000256" key="6">
    <source>
        <dbReference type="ARBA" id="ARBA00023136"/>
    </source>
</evidence>
<evidence type="ECO:0000256" key="5">
    <source>
        <dbReference type="ARBA" id="ARBA00022989"/>
    </source>
</evidence>
<dbReference type="Gene3D" id="1.20.1250.20">
    <property type="entry name" value="MFS general substrate transporter like domains"/>
    <property type="match status" value="2"/>
</dbReference>
<dbReference type="Pfam" id="PF00083">
    <property type="entry name" value="Sugar_tr"/>
    <property type="match status" value="2"/>
</dbReference>
<evidence type="ECO:0000313" key="9">
    <source>
        <dbReference type="Proteomes" id="UP001244011"/>
    </source>
</evidence>
<organism evidence="8 9">
    <name type="scientific">Phialemonium atrogriseum</name>
    <dbReference type="NCBI Taxonomy" id="1093897"/>
    <lineage>
        <taxon>Eukaryota</taxon>
        <taxon>Fungi</taxon>
        <taxon>Dikarya</taxon>
        <taxon>Ascomycota</taxon>
        <taxon>Pezizomycotina</taxon>
        <taxon>Sordariomycetes</taxon>
        <taxon>Sordariomycetidae</taxon>
        <taxon>Cephalothecales</taxon>
        <taxon>Cephalothecaceae</taxon>
        <taxon>Phialemonium</taxon>
    </lineage>
</organism>
<dbReference type="EMBL" id="MU839010">
    <property type="protein sequence ID" value="KAK1766937.1"/>
    <property type="molecule type" value="Genomic_DNA"/>
</dbReference>
<reference evidence="8" key="1">
    <citation type="submission" date="2023-06" db="EMBL/GenBank/DDBJ databases">
        <title>Genome-scale phylogeny and comparative genomics of the fungal order Sordariales.</title>
        <authorList>
            <consortium name="Lawrence Berkeley National Laboratory"/>
            <person name="Hensen N."/>
            <person name="Bonometti L."/>
            <person name="Westerberg I."/>
            <person name="Brannstrom I.O."/>
            <person name="Guillou S."/>
            <person name="Cros-Aarteil S."/>
            <person name="Calhoun S."/>
            <person name="Haridas S."/>
            <person name="Kuo A."/>
            <person name="Mondo S."/>
            <person name="Pangilinan J."/>
            <person name="Riley R."/>
            <person name="Labutti K."/>
            <person name="Andreopoulos B."/>
            <person name="Lipzen A."/>
            <person name="Chen C."/>
            <person name="Yanf M."/>
            <person name="Daum C."/>
            <person name="Ng V."/>
            <person name="Clum A."/>
            <person name="Steindorff A."/>
            <person name="Ohm R."/>
            <person name="Martin F."/>
            <person name="Silar P."/>
            <person name="Natvig D."/>
            <person name="Lalanne C."/>
            <person name="Gautier V."/>
            <person name="Ament-Velasquez S.L."/>
            <person name="Kruys A."/>
            <person name="Hutchinson M.I."/>
            <person name="Powell A.J."/>
            <person name="Barry K."/>
            <person name="Miller A.N."/>
            <person name="Grigoriev I.V."/>
            <person name="Debuchy R."/>
            <person name="Gladieux P."/>
            <person name="Thoren M.H."/>
            <person name="Johannesson H."/>
        </authorList>
    </citation>
    <scope>NUCLEOTIDE SEQUENCE</scope>
    <source>
        <strain evidence="8">8032-3</strain>
    </source>
</reference>
<dbReference type="GO" id="GO:0016020">
    <property type="term" value="C:membrane"/>
    <property type="evidence" value="ECO:0007669"/>
    <property type="project" value="UniProtKB-SubCell"/>
</dbReference>
<feature type="transmembrane region" description="Helical" evidence="7">
    <location>
        <begin position="276"/>
        <end position="294"/>
    </location>
</feature>
<accession>A0AAJ0BZZ3</accession>
<dbReference type="InterPro" id="IPR050360">
    <property type="entry name" value="MFS_Sugar_Transporters"/>
</dbReference>
<dbReference type="PANTHER" id="PTHR48022:SF25">
    <property type="entry name" value="QUINATE TRANSPORTER, PUTATIVE (AFU_ORTHOLOGUE AFUA_5G12950)-RELATED"/>
    <property type="match status" value="1"/>
</dbReference>
<proteinExistence type="inferred from homology"/>
<gene>
    <name evidence="8" type="ORF">QBC33DRAFT_611572</name>
</gene>
<evidence type="ECO:0000313" key="8">
    <source>
        <dbReference type="EMBL" id="KAK1766937.1"/>
    </source>
</evidence>
<protein>
    <submittedName>
        <fullName evidence="8">Quinate permease</fullName>
    </submittedName>
</protein>
<feature type="transmembrane region" description="Helical" evidence="7">
    <location>
        <begin position="59"/>
        <end position="77"/>
    </location>
</feature>
<keyword evidence="9" id="KW-1185">Reference proteome</keyword>
<evidence type="ECO:0000256" key="7">
    <source>
        <dbReference type="SAM" id="Phobius"/>
    </source>
</evidence>
<comment type="similarity">
    <text evidence="2">Belongs to the major facilitator superfamily. Sugar transporter (TC 2.A.1.1) family.</text>
</comment>
<dbReference type="PRINTS" id="PR00171">
    <property type="entry name" value="SUGRTRNSPORT"/>
</dbReference>
<keyword evidence="6 7" id="KW-0472">Membrane</keyword>
<name>A0AAJ0BZZ3_9PEZI</name>
<dbReference type="RefSeq" id="XP_060283150.1">
    <property type="nucleotide sequence ID" value="XM_060432453.1"/>
</dbReference>
<evidence type="ECO:0000256" key="2">
    <source>
        <dbReference type="ARBA" id="ARBA00010992"/>
    </source>
</evidence>
<comment type="caution">
    <text evidence="8">The sequence shown here is derived from an EMBL/GenBank/DDBJ whole genome shotgun (WGS) entry which is preliminary data.</text>
</comment>
<evidence type="ECO:0000256" key="3">
    <source>
        <dbReference type="ARBA" id="ARBA00022448"/>
    </source>
</evidence>
<dbReference type="Proteomes" id="UP001244011">
    <property type="component" value="Unassembled WGS sequence"/>
</dbReference>